<dbReference type="EnsemblMetazoa" id="GPAI000562-RA">
    <property type="protein sequence ID" value="GPAI000562-PA"/>
    <property type="gene ID" value="GPAI000562"/>
</dbReference>
<reference evidence="1" key="2">
    <citation type="submission" date="2020-05" db="UniProtKB">
        <authorList>
            <consortium name="EnsemblMetazoa"/>
        </authorList>
    </citation>
    <scope>IDENTIFICATION</scope>
    <source>
        <strain evidence="1">IAEA</strain>
    </source>
</reference>
<organism evidence="1 2">
    <name type="scientific">Glossina pallidipes</name>
    <name type="common">Tsetse fly</name>
    <dbReference type="NCBI Taxonomy" id="7398"/>
    <lineage>
        <taxon>Eukaryota</taxon>
        <taxon>Metazoa</taxon>
        <taxon>Ecdysozoa</taxon>
        <taxon>Arthropoda</taxon>
        <taxon>Hexapoda</taxon>
        <taxon>Insecta</taxon>
        <taxon>Pterygota</taxon>
        <taxon>Neoptera</taxon>
        <taxon>Endopterygota</taxon>
        <taxon>Diptera</taxon>
        <taxon>Brachycera</taxon>
        <taxon>Muscomorpha</taxon>
        <taxon>Hippoboscoidea</taxon>
        <taxon>Glossinidae</taxon>
        <taxon>Glossina</taxon>
    </lineage>
</organism>
<evidence type="ECO:0000313" key="1">
    <source>
        <dbReference type="EnsemblMetazoa" id="GPAI000562-PA"/>
    </source>
</evidence>
<protein>
    <submittedName>
        <fullName evidence="1">Uncharacterized protein</fullName>
    </submittedName>
</protein>
<sequence length="254" mass="28593">MTQLHVCSAIYVGATDHAMPLNSQRFGSSQKKRSVHLVRDVRREMPTSLVSQQATNWRTANILNTPRGESFKCQRDGAAANSYKSSPQAAIFLSVVQQQLNEQKLIFDYQWDELCFASYCTESKVKTVTRGNAASYVANKLKTKGYTVIKDPRLNTAVGLRKPDILALKDGNALILHAQVVSDANELKTSHERKRAYYNTSAVKLAVYNQFHHTLHRKHHFQLASANELIRLGIIRRSDTTILSTRVLVAYGFV</sequence>
<reference evidence="2" key="1">
    <citation type="submission" date="2014-03" db="EMBL/GenBank/DDBJ databases">
        <authorList>
            <person name="Aksoy S."/>
            <person name="Warren W."/>
            <person name="Wilson R.K."/>
        </authorList>
    </citation>
    <scope>NUCLEOTIDE SEQUENCE [LARGE SCALE GENOMIC DNA]</scope>
    <source>
        <strain evidence="2">IAEA</strain>
    </source>
</reference>
<dbReference type="VEuPathDB" id="VectorBase:GPAI000562"/>
<dbReference type="AlphaFoldDB" id="A0A1A9Z0U5"/>
<keyword evidence="2" id="KW-1185">Reference proteome</keyword>
<evidence type="ECO:0000313" key="2">
    <source>
        <dbReference type="Proteomes" id="UP000092445"/>
    </source>
</evidence>
<proteinExistence type="predicted"/>
<dbReference type="Proteomes" id="UP000092445">
    <property type="component" value="Unassembled WGS sequence"/>
</dbReference>
<accession>A0A1A9Z0U5</accession>
<name>A0A1A9Z0U5_GLOPL</name>